<evidence type="ECO:0000313" key="4">
    <source>
        <dbReference type="EMBL" id="SDW58424.1"/>
    </source>
</evidence>
<evidence type="ECO:0000256" key="2">
    <source>
        <dbReference type="SAM" id="MobiDB-lite"/>
    </source>
</evidence>
<organism evidence="4 5">
    <name type="scientific">Roseicitreum antarcticum</name>
    <dbReference type="NCBI Taxonomy" id="564137"/>
    <lineage>
        <taxon>Bacteria</taxon>
        <taxon>Pseudomonadati</taxon>
        <taxon>Pseudomonadota</taxon>
        <taxon>Alphaproteobacteria</taxon>
        <taxon>Rhodobacterales</taxon>
        <taxon>Paracoccaceae</taxon>
        <taxon>Roseicitreum</taxon>
    </lineage>
</organism>
<feature type="transmembrane region" description="Helical" evidence="3">
    <location>
        <begin position="96"/>
        <end position="117"/>
    </location>
</feature>
<keyword evidence="3" id="KW-1133">Transmembrane helix</keyword>
<dbReference type="AlphaFoldDB" id="A0A1H2US90"/>
<keyword evidence="4" id="KW-0282">Flagellum</keyword>
<dbReference type="PRINTS" id="PR00950">
    <property type="entry name" value="TYPE3IMSPROT"/>
</dbReference>
<feature type="region of interest" description="Disordered" evidence="2">
    <location>
        <begin position="224"/>
        <end position="250"/>
    </location>
</feature>
<dbReference type="Gene3D" id="3.40.1690.10">
    <property type="entry name" value="secretion proteins EscU"/>
    <property type="match status" value="1"/>
</dbReference>
<dbReference type="GO" id="GO:0009306">
    <property type="term" value="P:protein secretion"/>
    <property type="evidence" value="ECO:0007669"/>
    <property type="project" value="InterPro"/>
</dbReference>
<dbReference type="Proteomes" id="UP000198539">
    <property type="component" value="Unassembled WGS sequence"/>
</dbReference>
<keyword evidence="5" id="KW-1185">Reference proteome</keyword>
<dbReference type="RefSeq" id="WP_092886182.1">
    <property type="nucleotide sequence ID" value="NZ_CP061498.1"/>
</dbReference>
<feature type="transmembrane region" description="Helical" evidence="3">
    <location>
        <begin position="34"/>
        <end position="52"/>
    </location>
</feature>
<dbReference type="InterPro" id="IPR029025">
    <property type="entry name" value="T3SS_substrate_exporter_C"/>
</dbReference>
<keyword evidence="3" id="KW-0812">Transmembrane</keyword>
<keyword evidence="4" id="KW-0969">Cilium</keyword>
<proteinExistence type="inferred from homology"/>
<feature type="region of interest" description="Disordered" evidence="2">
    <location>
        <begin position="1"/>
        <end position="29"/>
    </location>
</feature>
<dbReference type="OrthoDB" id="9807950at2"/>
<dbReference type="Pfam" id="PF01312">
    <property type="entry name" value="Bac_export_2"/>
    <property type="match status" value="1"/>
</dbReference>
<gene>
    <name evidence="4" type="ORF">SAMN04488238_102465</name>
</gene>
<reference evidence="4 5" key="1">
    <citation type="submission" date="2016-10" db="EMBL/GenBank/DDBJ databases">
        <authorList>
            <person name="de Groot N.N."/>
        </authorList>
    </citation>
    <scope>NUCLEOTIDE SEQUENCE [LARGE SCALE GENOMIC DNA]</scope>
    <source>
        <strain evidence="4 5">CGMCC 1.8894</strain>
    </source>
</reference>
<dbReference type="GO" id="GO:0005886">
    <property type="term" value="C:plasma membrane"/>
    <property type="evidence" value="ECO:0007669"/>
    <property type="project" value="TreeGrafter"/>
</dbReference>
<dbReference type="STRING" id="564137.SAMN04488238_102465"/>
<dbReference type="Gene3D" id="6.10.250.2080">
    <property type="match status" value="1"/>
</dbReference>
<feature type="compositionally biased region" description="Basic and acidic residues" evidence="2">
    <location>
        <begin position="227"/>
        <end position="242"/>
    </location>
</feature>
<dbReference type="PANTHER" id="PTHR30531:SF14">
    <property type="entry name" value="SURFACE PRESENTATION OF ANTIGENS PROTEIN SPAS"/>
    <property type="match status" value="1"/>
</dbReference>
<sequence>MSGEDDGGEKSFEATPQKLEEQRKKGEVPRSTDLMAAAAYGGLLLISLTFGMQSMTEMGNLGIHVLDRVNDLASLMMHSAPTPAGGLLTALTQATLPLLLAPALAVLIMAIIQRALVFTPSKLQPKLSRVSLISNAKNKFGRSGLFEFAKSCVKLTTITVILWVFLIWRLPEILMTQALSPSIGTSVLFDLMIDFLVLIVLIMLVFGAIDFFWQRAEHLRKNMMSHQEMRDEHKQSEGDPHAKQQRRQRGQEIAMRQMLADVPGADVVIVNPTHYAVALKWDRLSQAAPVCVAKGVDEIAARIRTKAEEAGVPIHADPPTARALHASLEIGQEIHEAQYQMVAAAIRFADAIRMKARARNGGAHP</sequence>
<evidence type="ECO:0000256" key="1">
    <source>
        <dbReference type="ARBA" id="ARBA00010690"/>
    </source>
</evidence>
<name>A0A1H2US90_9RHOB</name>
<comment type="similarity">
    <text evidence="1">Belongs to the type III secretion exporter family.</text>
</comment>
<protein>
    <submittedName>
        <fullName evidence="4">Flagellar biosynthetic protein FlhB</fullName>
    </submittedName>
</protein>
<dbReference type="PANTHER" id="PTHR30531">
    <property type="entry name" value="FLAGELLAR BIOSYNTHETIC PROTEIN FLHB"/>
    <property type="match status" value="1"/>
</dbReference>
<evidence type="ECO:0000256" key="3">
    <source>
        <dbReference type="SAM" id="Phobius"/>
    </source>
</evidence>
<feature type="transmembrane region" description="Helical" evidence="3">
    <location>
        <begin position="152"/>
        <end position="171"/>
    </location>
</feature>
<keyword evidence="3" id="KW-0472">Membrane</keyword>
<evidence type="ECO:0000313" key="5">
    <source>
        <dbReference type="Proteomes" id="UP000198539"/>
    </source>
</evidence>
<feature type="transmembrane region" description="Helical" evidence="3">
    <location>
        <begin position="191"/>
        <end position="213"/>
    </location>
</feature>
<dbReference type="EMBL" id="FNOM01000002">
    <property type="protein sequence ID" value="SDW58424.1"/>
    <property type="molecule type" value="Genomic_DNA"/>
</dbReference>
<keyword evidence="4" id="KW-0966">Cell projection</keyword>
<dbReference type="SUPFAM" id="SSF160544">
    <property type="entry name" value="EscU C-terminal domain-like"/>
    <property type="match status" value="1"/>
</dbReference>
<feature type="compositionally biased region" description="Basic and acidic residues" evidence="2">
    <location>
        <begin position="8"/>
        <end position="29"/>
    </location>
</feature>
<dbReference type="InterPro" id="IPR006135">
    <property type="entry name" value="T3SS_substrate_exporter"/>
</dbReference>
<accession>A0A1H2US90</accession>